<keyword evidence="3" id="KW-1185">Reference proteome</keyword>
<keyword evidence="1" id="KW-0175">Coiled coil</keyword>
<evidence type="ECO:0008006" key="4">
    <source>
        <dbReference type="Google" id="ProtNLM"/>
    </source>
</evidence>
<dbReference type="Pfam" id="PF09366">
    <property type="entry name" value="DUF1997"/>
    <property type="match status" value="1"/>
</dbReference>
<evidence type="ECO:0000256" key="1">
    <source>
        <dbReference type="SAM" id="Coils"/>
    </source>
</evidence>
<reference evidence="2 3" key="1">
    <citation type="submission" date="2021-07" db="EMBL/GenBank/DDBJ databases">
        <title>The Aristolochia fimbriata genome: insights into angiosperm evolution, floral development and chemical biosynthesis.</title>
        <authorList>
            <person name="Jiao Y."/>
        </authorList>
    </citation>
    <scope>NUCLEOTIDE SEQUENCE [LARGE SCALE GENOMIC DNA]</scope>
    <source>
        <strain evidence="2">IBCAS-2021</strain>
        <tissue evidence="2">Leaf</tissue>
    </source>
</reference>
<evidence type="ECO:0000313" key="3">
    <source>
        <dbReference type="Proteomes" id="UP000825729"/>
    </source>
</evidence>
<name>A0AAV7EN43_ARIFI</name>
<proteinExistence type="predicted"/>
<organism evidence="2 3">
    <name type="scientific">Aristolochia fimbriata</name>
    <name type="common">White veined hardy Dutchman's pipe vine</name>
    <dbReference type="NCBI Taxonomy" id="158543"/>
    <lineage>
        <taxon>Eukaryota</taxon>
        <taxon>Viridiplantae</taxon>
        <taxon>Streptophyta</taxon>
        <taxon>Embryophyta</taxon>
        <taxon>Tracheophyta</taxon>
        <taxon>Spermatophyta</taxon>
        <taxon>Magnoliopsida</taxon>
        <taxon>Magnoliidae</taxon>
        <taxon>Piperales</taxon>
        <taxon>Aristolochiaceae</taxon>
        <taxon>Aristolochia</taxon>
    </lineage>
</organism>
<protein>
    <recommendedName>
        <fullName evidence="4">DUF1997 family protein</fullName>
    </recommendedName>
</protein>
<gene>
    <name evidence="2" type="ORF">H6P81_010113</name>
</gene>
<accession>A0AAV7EN43</accession>
<dbReference type="AlphaFoldDB" id="A0AAV7EN43"/>
<dbReference type="Proteomes" id="UP000825729">
    <property type="component" value="Unassembled WGS sequence"/>
</dbReference>
<comment type="caution">
    <text evidence="2">The sequence shown here is derived from an EMBL/GenBank/DDBJ whole genome shotgun (WGS) entry which is preliminary data.</text>
</comment>
<evidence type="ECO:0000313" key="2">
    <source>
        <dbReference type="EMBL" id="KAG9450148.1"/>
    </source>
</evidence>
<dbReference type="InterPro" id="IPR018971">
    <property type="entry name" value="DUF1997"/>
</dbReference>
<dbReference type="EMBL" id="JAINDJ010000004">
    <property type="protein sequence ID" value="KAG9450148.1"/>
    <property type="molecule type" value="Genomic_DNA"/>
</dbReference>
<dbReference type="PANTHER" id="PTHR34131:SF2">
    <property type="entry name" value="FAMILY PROTEIN, PUTATIVE (DUF1997)-RELATED"/>
    <property type="match status" value="1"/>
</dbReference>
<dbReference type="PANTHER" id="PTHR34131">
    <property type="entry name" value="(RAP ANNOTATION RELEASE2) GALACTOSE-BINDING LIKE DOMAIN CONTAINING PROTEIN"/>
    <property type="match status" value="1"/>
</dbReference>
<sequence length="272" mass="30647">MGSLCNRWVPSNSSILPRGTSYFCSRPSPSRGLFYTSTCHMQCANCGITNAAHLSPISSMLRWATRRAQALKAELTEAKSKRANLYAEQKQKITLPNYSSSSGKVYSFQEFLSHPLGIESLLNTRALQCFEYLDSNTYRCTLPKVKFLKFEVSPILVLRVTPANEYCMVEMLSCKFEGSESLERQNDYFTAFMTNCISWDASSSELSLDVDVKLNVTLEVHTLPFTLLPISAIETPGNLAVQRLVDSMIQLLVQHLCEDYDRWVQEQSEGSS</sequence>
<feature type="coiled-coil region" evidence="1">
    <location>
        <begin position="61"/>
        <end position="88"/>
    </location>
</feature>